<feature type="region of interest" description="Disordered" evidence="1">
    <location>
        <begin position="1"/>
        <end position="27"/>
    </location>
</feature>
<dbReference type="EMBL" id="JBBPBM010000036">
    <property type="protein sequence ID" value="KAK8529174.1"/>
    <property type="molecule type" value="Genomic_DNA"/>
</dbReference>
<evidence type="ECO:0000256" key="1">
    <source>
        <dbReference type="SAM" id="MobiDB-lite"/>
    </source>
</evidence>
<dbReference type="Proteomes" id="UP001472677">
    <property type="component" value="Unassembled WGS sequence"/>
</dbReference>
<keyword evidence="3" id="KW-1185">Reference proteome</keyword>
<evidence type="ECO:0000313" key="3">
    <source>
        <dbReference type="Proteomes" id="UP001472677"/>
    </source>
</evidence>
<reference evidence="2 3" key="1">
    <citation type="journal article" date="2024" name="G3 (Bethesda)">
        <title>Genome assembly of Hibiscus sabdariffa L. provides insights into metabolisms of medicinal natural products.</title>
        <authorList>
            <person name="Kim T."/>
        </authorList>
    </citation>
    <scope>NUCLEOTIDE SEQUENCE [LARGE SCALE GENOMIC DNA]</scope>
    <source>
        <strain evidence="2">TK-2024</strain>
        <tissue evidence="2">Old leaves</tissue>
    </source>
</reference>
<evidence type="ECO:0000313" key="2">
    <source>
        <dbReference type="EMBL" id="KAK8529174.1"/>
    </source>
</evidence>
<proteinExistence type="predicted"/>
<organism evidence="2 3">
    <name type="scientific">Hibiscus sabdariffa</name>
    <name type="common">roselle</name>
    <dbReference type="NCBI Taxonomy" id="183260"/>
    <lineage>
        <taxon>Eukaryota</taxon>
        <taxon>Viridiplantae</taxon>
        <taxon>Streptophyta</taxon>
        <taxon>Embryophyta</taxon>
        <taxon>Tracheophyta</taxon>
        <taxon>Spermatophyta</taxon>
        <taxon>Magnoliopsida</taxon>
        <taxon>eudicotyledons</taxon>
        <taxon>Gunneridae</taxon>
        <taxon>Pentapetalae</taxon>
        <taxon>rosids</taxon>
        <taxon>malvids</taxon>
        <taxon>Malvales</taxon>
        <taxon>Malvaceae</taxon>
        <taxon>Malvoideae</taxon>
        <taxon>Hibiscus</taxon>
    </lineage>
</organism>
<gene>
    <name evidence="2" type="ORF">V6N12_059962</name>
</gene>
<comment type="caution">
    <text evidence="2">The sequence shown here is derived from an EMBL/GenBank/DDBJ whole genome shotgun (WGS) entry which is preliminary data.</text>
</comment>
<protein>
    <submittedName>
        <fullName evidence="2">Uncharacterized protein</fullName>
    </submittedName>
</protein>
<name>A0ABR2D332_9ROSI</name>
<accession>A0ABR2D332</accession>
<sequence length="122" mass="13728">MKNRAVTLTIRFSSKGDKPDPSNNDPSLMYRESVHIASVLDLRDVADGSGLTPSWAESIDKLNGTHNQSLDPKKTLIMSDDSDKSEHSDCPLPEFSNKARQIKEKRVQEVWVDERHSRHGSI</sequence>
<feature type="region of interest" description="Disordered" evidence="1">
    <location>
        <begin position="61"/>
        <end position="99"/>
    </location>
</feature>